<dbReference type="GO" id="GO:0046403">
    <property type="term" value="F:polynucleotide 3'-phosphatase activity"/>
    <property type="evidence" value="ECO:0007669"/>
    <property type="project" value="TreeGrafter"/>
</dbReference>
<dbReference type="VEuPathDB" id="PlasmoDB:PY17X_1140600"/>
<dbReference type="PANTHER" id="PTHR12083">
    <property type="entry name" value="BIFUNCTIONAL POLYNUCLEOTIDE PHOSPHATASE/KINASE"/>
    <property type="match status" value="1"/>
</dbReference>
<dbReference type="SUPFAM" id="SSF56784">
    <property type="entry name" value="HAD-like"/>
    <property type="match status" value="1"/>
</dbReference>
<keyword evidence="1" id="KW-0418">Kinase</keyword>
<sequence>MKKYIANFDRPNDNWNIIEDSLIYRIVKEEKEKQYTKIFSFDLDNTLILSRSFFKPAQNENDYIFYSDLIIDFLKKKASENYKIIIFSNQKGVSTGKITLTNIINRVDSVIDKIGIPLECYLALKNDKYRKPRTGMYDFAIKNNLLNIEEIIYVGDNANRVYDTDFKIKFINHLKNVYSKNNVDINIKEIEKKLKKDYTDTDLKFALNIHAKFYTPEELFLNIKNNLSEKFSFIPMNLNKNLNEKDEHENLTKMKQILHLCINENKITSEQLTQNNNDQKLIILIGPSGCGKTFLCKFYFPNYVRISEEELKTKKKSINMLNESITQGKNVIIDNINLYKKNRAIYIDEAKKINKNINIYAIFFNYSKELTIHLNTFKLLTDKSNKIMEIPIIPIHSFFKYIESPSCSEHFNNIIVLNDQNFFPTNFENEEQKKIFFSYLY</sequence>
<dbReference type="OMA" id="AADWKWW"/>
<dbReference type="VEuPathDB" id="PlasmoDB:Py17XNL_001105798"/>
<reference evidence="1" key="2">
    <citation type="submission" date="2014-05" db="EMBL/GenBank/DDBJ databases">
        <authorList>
            <person name="Aslett A.Martin."/>
            <person name="De Silva Nishadi"/>
        </authorList>
    </citation>
    <scope>NUCLEOTIDE SEQUENCE</scope>
    <source>
        <strain evidence="1">YM</strain>
    </source>
</reference>
<dbReference type="VEuPathDB" id="PlasmoDB:PYYM_1141600"/>
<dbReference type="GO" id="GO:0003690">
    <property type="term" value="F:double-stranded DNA binding"/>
    <property type="evidence" value="ECO:0007669"/>
    <property type="project" value="TreeGrafter"/>
</dbReference>
<protein>
    <submittedName>
        <fullName evidence="1">Bifunctional polynucleotide phosphatase/kinase, putative</fullName>
    </submittedName>
</protein>
<dbReference type="InterPro" id="IPR006551">
    <property type="entry name" value="Polynucleotide_phosphatase"/>
</dbReference>
<dbReference type="GeneID" id="3791667"/>
<dbReference type="OrthoDB" id="19045at2759"/>
<evidence type="ECO:0000313" key="1">
    <source>
        <dbReference type="EMBL" id="CDU19093.1"/>
    </source>
</evidence>
<dbReference type="InterPro" id="IPR013954">
    <property type="entry name" value="PNK3P"/>
</dbReference>
<dbReference type="RefSeq" id="XP_726327.1">
    <property type="nucleotide sequence ID" value="XM_721234.1"/>
</dbReference>
<dbReference type="AlphaFoldDB" id="A0A077Y6R8"/>
<dbReference type="InterPro" id="IPR036412">
    <property type="entry name" value="HAD-like_sf"/>
</dbReference>
<reference evidence="2" key="4">
    <citation type="submission" date="2019-05" db="EMBL/GenBank/DDBJ databases">
        <authorList>
            <consortium name="Pathogen Informatics"/>
        </authorList>
    </citation>
    <scope>NUCLEOTIDE SEQUENCE</scope>
    <source>
        <strain evidence="2">17X</strain>
    </source>
</reference>
<evidence type="ECO:0000313" key="2">
    <source>
        <dbReference type="EMBL" id="VTZ79678.1"/>
    </source>
</evidence>
<gene>
    <name evidence="2" type="ORF">PY17X_1140600</name>
    <name evidence="1" type="ORF">PYYM_1141600</name>
</gene>
<accession>A0A077Y6R8</accession>
<dbReference type="InterPro" id="IPR023214">
    <property type="entry name" value="HAD_sf"/>
</dbReference>
<reference evidence="2" key="3">
    <citation type="submission" date="2014-05" db="EMBL/GenBank/DDBJ databases">
        <authorList>
            <person name="Aslett M.A."/>
            <person name="De Silva N."/>
        </authorList>
    </citation>
    <scope>NUCLEOTIDE SEQUENCE</scope>
    <source>
        <strain evidence="2">17X</strain>
    </source>
</reference>
<dbReference type="InterPro" id="IPR027417">
    <property type="entry name" value="P-loop_NTPase"/>
</dbReference>
<evidence type="ECO:0000313" key="4">
    <source>
        <dbReference type="Proteomes" id="UP000072904"/>
    </source>
</evidence>
<evidence type="ECO:0000313" key="3">
    <source>
        <dbReference type="Proteomes" id="UP000072874"/>
    </source>
</evidence>
<dbReference type="NCBIfam" id="TIGR01664">
    <property type="entry name" value="DNA-3'-Pase"/>
    <property type="match status" value="1"/>
</dbReference>
<dbReference type="GO" id="GO:0006281">
    <property type="term" value="P:DNA repair"/>
    <property type="evidence" value="ECO:0007669"/>
    <property type="project" value="TreeGrafter"/>
</dbReference>
<dbReference type="EMBL" id="LK934639">
    <property type="protein sequence ID" value="CDU19093.1"/>
    <property type="molecule type" value="Genomic_DNA"/>
</dbReference>
<dbReference type="SUPFAM" id="SSF52540">
    <property type="entry name" value="P-loop containing nucleoside triphosphate hydrolases"/>
    <property type="match status" value="1"/>
</dbReference>
<dbReference type="Pfam" id="PF08645">
    <property type="entry name" value="PNK3P"/>
    <property type="match status" value="1"/>
</dbReference>
<dbReference type="KEGG" id="pyo:PY17X_1140600"/>
<dbReference type="NCBIfam" id="TIGR01662">
    <property type="entry name" value="HAD-SF-IIIA"/>
    <property type="match status" value="1"/>
</dbReference>
<dbReference type="InterPro" id="IPR006549">
    <property type="entry name" value="HAD-SF_hydro_IIIA"/>
</dbReference>
<organism evidence="1 4">
    <name type="scientific">Plasmodium yoelii</name>
    <dbReference type="NCBI Taxonomy" id="5861"/>
    <lineage>
        <taxon>Eukaryota</taxon>
        <taxon>Sar</taxon>
        <taxon>Alveolata</taxon>
        <taxon>Apicomplexa</taxon>
        <taxon>Aconoidasida</taxon>
        <taxon>Haemosporida</taxon>
        <taxon>Plasmodiidae</taxon>
        <taxon>Plasmodium</taxon>
        <taxon>Plasmodium (Vinckeia)</taxon>
    </lineage>
</organism>
<dbReference type="EMBL" id="LM993665">
    <property type="protein sequence ID" value="VTZ79678.1"/>
    <property type="molecule type" value="Genomic_DNA"/>
</dbReference>
<proteinExistence type="predicted"/>
<reference evidence="3 4" key="1">
    <citation type="journal article" date="2014" name="BMC Biol.">
        <title>A comprehensive evaluation of rodent malaria parasite genomes and gene expression.</title>
        <authorList>
            <person name="Otto T.D."/>
            <person name="Bohme U."/>
            <person name="Jackson A.P."/>
            <person name="Hunt M."/>
            <person name="Franke-Fayard B."/>
            <person name="Hoeijmakers W.A."/>
            <person name="Religa A.A."/>
            <person name="Robertson L."/>
            <person name="Sanders M."/>
            <person name="Ogun S.A."/>
            <person name="Cunningham D."/>
            <person name="Erhart A."/>
            <person name="Billker O."/>
            <person name="Khan S.M."/>
            <person name="Stunnenberg H.G."/>
            <person name="Langhorne J."/>
            <person name="Holder A.A."/>
            <person name="Waters A.P."/>
            <person name="Newbold C.I."/>
            <person name="Pain A."/>
            <person name="Berriman M."/>
            <person name="Janse C.J."/>
        </authorList>
    </citation>
    <scope>NUCLEOTIDE SEQUENCE [LARGE SCALE GENOMIC DNA]</scope>
    <source>
        <strain evidence="2 3">17X</strain>
        <strain evidence="1 4">YM</strain>
    </source>
</reference>
<dbReference type="GO" id="GO:0046404">
    <property type="term" value="F:ATP-dependent polydeoxyribonucleotide 5'-hydroxyl-kinase activity"/>
    <property type="evidence" value="ECO:0007669"/>
    <property type="project" value="TreeGrafter"/>
</dbReference>
<dbReference type="Gene3D" id="3.40.50.1000">
    <property type="entry name" value="HAD superfamily/HAD-like"/>
    <property type="match status" value="1"/>
</dbReference>
<keyword evidence="1" id="KW-0808">Transferase</keyword>
<dbReference type="Proteomes" id="UP000072874">
    <property type="component" value="Chromosome 11"/>
</dbReference>
<dbReference type="Proteomes" id="UP000072904">
    <property type="component" value="Chromosome 11"/>
</dbReference>
<dbReference type="VEuPathDB" id="PlasmoDB:PY05803"/>
<dbReference type="Gene3D" id="3.40.50.300">
    <property type="entry name" value="P-loop containing nucleotide triphosphate hydrolases"/>
    <property type="match status" value="1"/>
</dbReference>
<name>A0A077Y6R8_PLAYE</name>
<dbReference type="PANTHER" id="PTHR12083:SF9">
    <property type="entry name" value="BIFUNCTIONAL POLYNUCLEOTIDE PHOSPHATASE_KINASE"/>
    <property type="match status" value="1"/>
</dbReference>